<evidence type="ECO:0000313" key="10">
    <source>
        <dbReference type="Proteomes" id="UP000007303"/>
    </source>
</evidence>
<evidence type="ECO:0000313" key="9">
    <source>
        <dbReference type="Ensembl" id="ENSTNIP00000003224.1"/>
    </source>
</evidence>
<evidence type="ECO:0000256" key="2">
    <source>
        <dbReference type="ARBA" id="ARBA00022692"/>
    </source>
</evidence>
<dbReference type="InParanoid" id="H3C4Q5"/>
<evidence type="ECO:0000256" key="5">
    <source>
        <dbReference type="ARBA" id="ARBA00023157"/>
    </source>
</evidence>
<accession>H3C4Q5</accession>
<evidence type="ECO:0000256" key="3">
    <source>
        <dbReference type="ARBA" id="ARBA00022989"/>
    </source>
</evidence>
<dbReference type="Ensembl" id="ENSTNIT00000003138.1">
    <property type="protein sequence ID" value="ENSTNIP00000003224.1"/>
    <property type="gene ID" value="ENSTNIG00000000245.1"/>
</dbReference>
<protein>
    <submittedName>
        <fullName evidence="9">Melanoma cell adhesion molecule b</fullName>
    </submittedName>
</protein>
<reference evidence="9" key="3">
    <citation type="submission" date="2025-09" db="UniProtKB">
        <authorList>
            <consortium name="Ensembl"/>
        </authorList>
    </citation>
    <scope>IDENTIFICATION</scope>
</reference>
<evidence type="ECO:0000256" key="1">
    <source>
        <dbReference type="ARBA" id="ARBA00004167"/>
    </source>
</evidence>
<dbReference type="PANTHER" id="PTHR45889">
    <property type="entry name" value="IG-LIKE DOMAIN-CONTAINING PROTEIN"/>
    <property type="match status" value="1"/>
</dbReference>
<keyword evidence="10" id="KW-1185">Reference proteome</keyword>
<dbReference type="SMART" id="SM00409">
    <property type="entry name" value="IG"/>
    <property type="match status" value="5"/>
</dbReference>
<evidence type="ECO:0000256" key="4">
    <source>
        <dbReference type="ARBA" id="ARBA00023136"/>
    </source>
</evidence>
<feature type="transmembrane region" description="Helical" evidence="6">
    <location>
        <begin position="545"/>
        <end position="568"/>
    </location>
</feature>
<dbReference type="GO" id="GO:0016020">
    <property type="term" value="C:membrane"/>
    <property type="evidence" value="ECO:0007669"/>
    <property type="project" value="UniProtKB-SubCell"/>
</dbReference>
<name>H3C4Q5_TETNG</name>
<reference evidence="10" key="1">
    <citation type="journal article" date="2004" name="Nature">
        <title>Genome duplication in the teleost fish Tetraodon nigroviridis reveals the early vertebrate proto-karyotype.</title>
        <authorList>
            <person name="Jaillon O."/>
            <person name="Aury J.-M."/>
            <person name="Brunet F."/>
            <person name="Petit J.-L."/>
            <person name="Stange-Thomann N."/>
            <person name="Mauceli E."/>
            <person name="Bouneau L."/>
            <person name="Fischer C."/>
            <person name="Ozouf-Costaz C."/>
            <person name="Bernot A."/>
            <person name="Nicaud S."/>
            <person name="Jaffe D."/>
            <person name="Fisher S."/>
            <person name="Lutfalla G."/>
            <person name="Dossat C."/>
            <person name="Segurens B."/>
            <person name="Dasilva C."/>
            <person name="Salanoubat M."/>
            <person name="Levy M."/>
            <person name="Boudet N."/>
            <person name="Castellano S."/>
            <person name="Anthouard V."/>
            <person name="Jubin C."/>
            <person name="Castelli V."/>
            <person name="Katinka M."/>
            <person name="Vacherie B."/>
            <person name="Biemont C."/>
            <person name="Skalli Z."/>
            <person name="Cattolico L."/>
            <person name="Poulain J."/>
            <person name="De Berardinis V."/>
            <person name="Cruaud C."/>
            <person name="Duprat S."/>
            <person name="Brottier P."/>
            <person name="Coutanceau J.-P."/>
            <person name="Gouzy J."/>
            <person name="Parra G."/>
            <person name="Lardier G."/>
            <person name="Chapple C."/>
            <person name="McKernan K.J."/>
            <person name="McEwan P."/>
            <person name="Bosak S."/>
            <person name="Kellis M."/>
            <person name="Volff J.-N."/>
            <person name="Guigo R."/>
            <person name="Zody M.C."/>
            <person name="Mesirov J."/>
            <person name="Lindblad-Toh K."/>
            <person name="Birren B."/>
            <person name="Nusbaum C."/>
            <person name="Kahn D."/>
            <person name="Robinson-Rechavi M."/>
            <person name="Laudet V."/>
            <person name="Schachter V."/>
            <person name="Quetier F."/>
            <person name="Saurin W."/>
            <person name="Scarpelli C."/>
            <person name="Wincker P."/>
            <person name="Lander E.S."/>
            <person name="Weissenbach J."/>
            <person name="Roest Crollius H."/>
        </authorList>
    </citation>
    <scope>NUCLEOTIDE SEQUENCE [LARGE SCALE GENOMIC DNA]</scope>
</reference>
<evidence type="ECO:0000259" key="8">
    <source>
        <dbReference type="PROSITE" id="PS50835"/>
    </source>
</evidence>
<keyword evidence="4 6" id="KW-0472">Membrane</keyword>
<dbReference type="InterPro" id="IPR003599">
    <property type="entry name" value="Ig_sub"/>
</dbReference>
<feature type="signal peptide" evidence="7">
    <location>
        <begin position="1"/>
        <end position="23"/>
    </location>
</feature>
<feature type="chain" id="PRO_5003581823" evidence="7">
    <location>
        <begin position="24"/>
        <end position="618"/>
    </location>
</feature>
<reference evidence="9" key="2">
    <citation type="submission" date="2025-08" db="UniProtKB">
        <authorList>
            <consortium name="Ensembl"/>
        </authorList>
    </citation>
    <scope>IDENTIFICATION</scope>
</reference>
<feature type="domain" description="Ig-like" evidence="8">
    <location>
        <begin position="145"/>
        <end position="245"/>
    </location>
</feature>
<dbReference type="Pfam" id="PF13895">
    <property type="entry name" value="Ig_2"/>
    <property type="match status" value="1"/>
</dbReference>
<evidence type="ECO:0000256" key="7">
    <source>
        <dbReference type="SAM" id="SignalP"/>
    </source>
</evidence>
<dbReference type="CDD" id="cd00096">
    <property type="entry name" value="Ig"/>
    <property type="match status" value="1"/>
</dbReference>
<dbReference type="PROSITE" id="PS50835">
    <property type="entry name" value="IG_LIKE"/>
    <property type="match status" value="5"/>
</dbReference>
<dbReference type="InterPro" id="IPR013162">
    <property type="entry name" value="CD80_C2-set"/>
</dbReference>
<dbReference type="OMA" id="NITWGTT"/>
<dbReference type="Pfam" id="PF07679">
    <property type="entry name" value="I-set"/>
    <property type="match status" value="1"/>
</dbReference>
<evidence type="ECO:0000256" key="6">
    <source>
        <dbReference type="SAM" id="Phobius"/>
    </source>
</evidence>
<dbReference type="GeneTree" id="ENSGT00940000155838"/>
<feature type="domain" description="Ig-like" evidence="8">
    <location>
        <begin position="427"/>
        <end position="520"/>
    </location>
</feature>
<dbReference type="SUPFAM" id="SSF48726">
    <property type="entry name" value="Immunoglobulin"/>
    <property type="match status" value="5"/>
</dbReference>
<dbReference type="Proteomes" id="UP000007303">
    <property type="component" value="Unassembled WGS sequence"/>
</dbReference>
<keyword evidence="5" id="KW-1015">Disulfide bond</keyword>
<feature type="domain" description="Ig-like" evidence="8">
    <location>
        <begin position="342"/>
        <end position="420"/>
    </location>
</feature>
<keyword evidence="2 6" id="KW-0812">Transmembrane</keyword>
<dbReference type="Pfam" id="PF07686">
    <property type="entry name" value="V-set"/>
    <property type="match status" value="1"/>
</dbReference>
<organism evidence="9 10">
    <name type="scientific">Tetraodon nigroviridis</name>
    <name type="common">Spotted green pufferfish</name>
    <name type="synonym">Chelonodon nigroviridis</name>
    <dbReference type="NCBI Taxonomy" id="99883"/>
    <lineage>
        <taxon>Eukaryota</taxon>
        <taxon>Metazoa</taxon>
        <taxon>Chordata</taxon>
        <taxon>Craniata</taxon>
        <taxon>Vertebrata</taxon>
        <taxon>Euteleostomi</taxon>
        <taxon>Actinopterygii</taxon>
        <taxon>Neopterygii</taxon>
        <taxon>Teleostei</taxon>
        <taxon>Neoteleostei</taxon>
        <taxon>Acanthomorphata</taxon>
        <taxon>Eupercaria</taxon>
        <taxon>Tetraodontiformes</taxon>
        <taxon>Tetradontoidea</taxon>
        <taxon>Tetraodontidae</taxon>
        <taxon>Tetraodon</taxon>
    </lineage>
</organism>
<feature type="domain" description="Ig-like" evidence="8">
    <location>
        <begin position="251"/>
        <end position="330"/>
    </location>
</feature>
<sequence>FTFVSLLLSCQVKLFSISSPVRAELVVNMEDKVEVLMGDTAQITCMFESSEGIGGRIIQWFYVTSTGEEKQIYQQDPTMKTVVPRTPFTERMSVNSSGATNQVVLTINDVQLGDEVEFICQVQSLSEGTAKGRTNLRVFVIPDPPTIEGTETGITIDQESPSKIATCEVKNGYPRPQITWYKNNMPLPSKLERSSVTIESSRLFSVKSVLSMIVVKENKDDKFYCEVNYAAPGGETRMMESEHINISVYYPATAVKMWVESPKGKIKESDSVELHCKDNGNPSSSMVTIKHLKSNKTWEENVVLLHNVSRWNSGEYSCTSVDPETFQEVSGNLMLSVNYLDPAVVEPKGGAVVTQGDELRATCNAVSSLPTHATWLKNGVQIAKGHVLTLKNTTFSTAGTYQCVITVPEIEDMQTSGALTVKVHGKPLFDIVGPGYMKKEVNVDETVNLSCSARGSPSPTIVWTTSDGQVSALLLNIQVLKAAPTQETGDNVHSSVQFTITADVTAFCNVSNEYGEDTVTFDIKTTKHTTIPATTSVSTTEGKGVIIAVIIICILLLAILGSVLYYLYKKGKICGRSAKQDLTKENSNKDNIVVEMKRDNTEEAVLLGVNGEKQPLSD</sequence>
<dbReference type="Gene3D" id="2.60.40.10">
    <property type="entry name" value="Immunoglobulins"/>
    <property type="match status" value="5"/>
</dbReference>
<dbReference type="InterPro" id="IPR013106">
    <property type="entry name" value="Ig_V-set"/>
</dbReference>
<feature type="domain" description="Ig-like" evidence="8">
    <location>
        <begin position="20"/>
        <end position="137"/>
    </location>
</feature>
<dbReference type="Pfam" id="PF08205">
    <property type="entry name" value="C2-set_2"/>
    <property type="match status" value="1"/>
</dbReference>
<dbReference type="InterPro" id="IPR036179">
    <property type="entry name" value="Ig-like_dom_sf"/>
</dbReference>
<dbReference type="InterPro" id="IPR013783">
    <property type="entry name" value="Ig-like_fold"/>
</dbReference>
<dbReference type="AlphaFoldDB" id="H3C4Q5"/>
<dbReference type="SMART" id="SM00408">
    <property type="entry name" value="IGc2"/>
    <property type="match status" value="5"/>
</dbReference>
<dbReference type="InterPro" id="IPR003598">
    <property type="entry name" value="Ig_sub2"/>
</dbReference>
<keyword evidence="7" id="KW-0732">Signal</keyword>
<comment type="subcellular location">
    <subcellularLocation>
        <location evidence="1">Membrane</location>
        <topology evidence="1">Single-pass membrane protein</topology>
    </subcellularLocation>
</comment>
<dbReference type="InterPro" id="IPR013098">
    <property type="entry name" value="Ig_I-set"/>
</dbReference>
<proteinExistence type="predicted"/>
<keyword evidence="3 6" id="KW-1133">Transmembrane helix</keyword>
<dbReference type="PANTHER" id="PTHR45889:SF3">
    <property type="entry name" value="CELL ADHESION MOLECULE 4"/>
    <property type="match status" value="1"/>
</dbReference>
<dbReference type="InterPro" id="IPR007110">
    <property type="entry name" value="Ig-like_dom"/>
</dbReference>